<evidence type="ECO:0000313" key="2">
    <source>
        <dbReference type="EMBL" id="CZT17673.1"/>
    </source>
</evidence>
<dbReference type="Proteomes" id="UP000225277">
    <property type="component" value="Unassembled WGS sequence"/>
</dbReference>
<name>A0A2D3VB31_9PEZI</name>
<evidence type="ECO:0000256" key="1">
    <source>
        <dbReference type="SAM" id="MobiDB-lite"/>
    </source>
</evidence>
<dbReference type="GeneID" id="35598711"/>
<keyword evidence="3" id="KW-1185">Reference proteome</keyword>
<gene>
    <name evidence="2" type="ORF">RCC_03510</name>
</gene>
<feature type="region of interest" description="Disordered" evidence="1">
    <location>
        <begin position="114"/>
        <end position="149"/>
    </location>
</feature>
<feature type="compositionally biased region" description="Low complexity" evidence="1">
    <location>
        <begin position="115"/>
        <end position="130"/>
    </location>
</feature>
<accession>A0A2D3VB31</accession>
<dbReference type="RefSeq" id="XP_023624564.1">
    <property type="nucleotide sequence ID" value="XM_023768796.1"/>
</dbReference>
<sequence length="274" mass="30284">MQAAISDRNTSQNLFDLHGNGIVYVPHSADHEAFVPEFEYAAEVLASPDIYLTSYDCTVIYDESFDFCGSMLGSTEPAMFLLYQGHTSSPTVYDGPRQTAKDIISYMTKEKRAVSSSSSSSSSSPSSSSSTQVRTKPSKTPLPKPSPNSTAGNAVWLAGNGSRALASWLFLDYWIPQLLRYFEQGGEAHRTTGKRPKDVTFVRHRLQNLLHPPSRIAPSDEDMTVVANFIVKEPNVSGDFEHGFKKRCSTKVSEKTLPSSVEKRHTILRLTIPL</sequence>
<evidence type="ECO:0000313" key="3">
    <source>
        <dbReference type="Proteomes" id="UP000225277"/>
    </source>
</evidence>
<reference evidence="2 3" key="1">
    <citation type="submission" date="2016-03" db="EMBL/GenBank/DDBJ databases">
        <authorList>
            <person name="Ploux O."/>
        </authorList>
    </citation>
    <scope>NUCLEOTIDE SEQUENCE [LARGE SCALE GENOMIC DNA]</scope>
    <source>
        <strain evidence="2 3">URUG2</strain>
    </source>
</reference>
<protein>
    <submittedName>
        <fullName evidence="2">Uncharacterized protein</fullName>
    </submittedName>
</protein>
<organism evidence="2 3">
    <name type="scientific">Ramularia collo-cygni</name>
    <dbReference type="NCBI Taxonomy" id="112498"/>
    <lineage>
        <taxon>Eukaryota</taxon>
        <taxon>Fungi</taxon>
        <taxon>Dikarya</taxon>
        <taxon>Ascomycota</taxon>
        <taxon>Pezizomycotina</taxon>
        <taxon>Dothideomycetes</taxon>
        <taxon>Dothideomycetidae</taxon>
        <taxon>Mycosphaerellales</taxon>
        <taxon>Mycosphaerellaceae</taxon>
        <taxon>Ramularia</taxon>
    </lineage>
</organism>
<dbReference type="EMBL" id="FJUY01000004">
    <property type="protein sequence ID" value="CZT17673.1"/>
    <property type="molecule type" value="Genomic_DNA"/>
</dbReference>
<dbReference type="AlphaFoldDB" id="A0A2D3VB31"/>
<proteinExistence type="predicted"/>